<dbReference type="Gene3D" id="3.40.50.2300">
    <property type="match status" value="1"/>
</dbReference>
<gene>
    <name evidence="6" type="ORF">C7H19_20145</name>
</gene>
<evidence type="ECO:0000256" key="2">
    <source>
        <dbReference type="PROSITE-ProRule" id="PRU00169"/>
    </source>
</evidence>
<proteinExistence type="predicted"/>
<dbReference type="SUPFAM" id="SSF52172">
    <property type="entry name" value="CheY-like"/>
    <property type="match status" value="1"/>
</dbReference>
<evidence type="ECO:0000259" key="5">
    <source>
        <dbReference type="PROSITE" id="PS50110"/>
    </source>
</evidence>
<keyword evidence="3" id="KW-0175">Coiled coil</keyword>
<evidence type="ECO:0000313" key="6">
    <source>
        <dbReference type="EMBL" id="PSF33313.1"/>
    </source>
</evidence>
<dbReference type="OrthoDB" id="509129at2"/>
<dbReference type="Pfam" id="PF00072">
    <property type="entry name" value="Response_reg"/>
    <property type="match status" value="1"/>
</dbReference>
<feature type="region of interest" description="Disordered" evidence="4">
    <location>
        <begin position="254"/>
        <end position="278"/>
    </location>
</feature>
<dbReference type="InterPro" id="IPR011006">
    <property type="entry name" value="CheY-like_superfamily"/>
</dbReference>
<dbReference type="RefSeq" id="WP_106458716.1">
    <property type="nucleotide sequence ID" value="NZ_PXOH01000031.1"/>
</dbReference>
<feature type="domain" description="Response regulatory" evidence="5">
    <location>
        <begin position="4"/>
        <end position="127"/>
    </location>
</feature>
<dbReference type="PROSITE" id="PS50110">
    <property type="entry name" value="RESPONSE_REGULATORY"/>
    <property type="match status" value="1"/>
</dbReference>
<keyword evidence="7" id="KW-1185">Reference proteome</keyword>
<name>A0A2T1LSY1_9CHRO</name>
<evidence type="ECO:0000313" key="7">
    <source>
        <dbReference type="Proteomes" id="UP000239001"/>
    </source>
</evidence>
<protein>
    <recommendedName>
        <fullName evidence="5">Response regulatory domain-containing protein</fullName>
    </recommendedName>
</protein>
<comment type="caution">
    <text evidence="6">The sequence shown here is derived from an EMBL/GenBank/DDBJ whole genome shotgun (WGS) entry which is preliminary data.</text>
</comment>
<dbReference type="Pfam" id="PF20586">
    <property type="entry name" value="DUF6788"/>
    <property type="match status" value="1"/>
</dbReference>
<evidence type="ECO:0000256" key="4">
    <source>
        <dbReference type="SAM" id="MobiDB-lite"/>
    </source>
</evidence>
<dbReference type="InterPro" id="IPR001789">
    <property type="entry name" value="Sig_transdc_resp-reg_receiver"/>
</dbReference>
<feature type="compositionally biased region" description="Basic and acidic residues" evidence="4">
    <location>
        <begin position="254"/>
        <end position="265"/>
    </location>
</feature>
<dbReference type="GO" id="GO:0000160">
    <property type="term" value="P:phosphorelay signal transduction system"/>
    <property type="evidence" value="ECO:0007669"/>
    <property type="project" value="InterPro"/>
</dbReference>
<evidence type="ECO:0000256" key="3">
    <source>
        <dbReference type="SAM" id="Coils"/>
    </source>
</evidence>
<organism evidence="6 7">
    <name type="scientific">Aphanothece hegewaldii CCALA 016</name>
    <dbReference type="NCBI Taxonomy" id="2107694"/>
    <lineage>
        <taxon>Bacteria</taxon>
        <taxon>Bacillati</taxon>
        <taxon>Cyanobacteriota</taxon>
        <taxon>Cyanophyceae</taxon>
        <taxon>Oscillatoriophycideae</taxon>
        <taxon>Chroococcales</taxon>
        <taxon>Aphanothecaceae</taxon>
        <taxon>Aphanothece</taxon>
    </lineage>
</organism>
<reference evidence="6 7" key="1">
    <citation type="submission" date="2018-03" db="EMBL/GenBank/DDBJ databases">
        <title>The ancient ancestry and fast evolution of plastids.</title>
        <authorList>
            <person name="Moore K.R."/>
            <person name="Magnabosco C."/>
            <person name="Momper L."/>
            <person name="Gold D.A."/>
            <person name="Bosak T."/>
            <person name="Fournier G.P."/>
        </authorList>
    </citation>
    <scope>NUCLEOTIDE SEQUENCE [LARGE SCALE GENOMIC DNA]</scope>
    <source>
        <strain evidence="6 7">CCALA 016</strain>
    </source>
</reference>
<keyword evidence="1 2" id="KW-0597">Phosphoprotein</keyword>
<evidence type="ECO:0000256" key="1">
    <source>
        <dbReference type="ARBA" id="ARBA00022553"/>
    </source>
</evidence>
<accession>A0A2T1LSY1</accession>
<dbReference type="InterPro" id="IPR050595">
    <property type="entry name" value="Bact_response_regulator"/>
</dbReference>
<dbReference type="PANTHER" id="PTHR44591:SF3">
    <property type="entry name" value="RESPONSE REGULATORY DOMAIN-CONTAINING PROTEIN"/>
    <property type="match status" value="1"/>
</dbReference>
<dbReference type="EMBL" id="PXOH01000031">
    <property type="protein sequence ID" value="PSF33313.1"/>
    <property type="molecule type" value="Genomic_DNA"/>
</dbReference>
<dbReference type="PANTHER" id="PTHR44591">
    <property type="entry name" value="STRESS RESPONSE REGULATOR PROTEIN 1"/>
    <property type="match status" value="1"/>
</dbReference>
<dbReference type="InterPro" id="IPR046738">
    <property type="entry name" value="DUF6788"/>
</dbReference>
<feature type="modified residue" description="4-aspartylphosphate" evidence="2">
    <location>
        <position position="60"/>
    </location>
</feature>
<dbReference type="SMART" id="SM00448">
    <property type="entry name" value="REC"/>
    <property type="match status" value="1"/>
</dbReference>
<dbReference type="Proteomes" id="UP000239001">
    <property type="component" value="Unassembled WGS sequence"/>
</dbReference>
<sequence>MPIKLLFVDDEQAFEQAIKQRFRKETKSGEYEIIFVRSGEEALEAIEQDKEHEIDLLLTDLKMPAAELEGFQLIRTLRKKGIQLKTIVISAYGDMENYKQALRENVLLFLTKPIEILELKSLIEEALSKPDQIDITSKKVRFNTLSKLVNELPSKQKEKLIYYLIESLEQEELERLQEQIPNKLQNQMEINQRRKEEKEQLIDKLRRGELEPNSPLELLEGHFIEEKYIPREGKTFGPYYYLRWWEDGRLKTKYLGKSDPRKSSRSEIPTLPPSEQES</sequence>
<feature type="coiled-coil region" evidence="3">
    <location>
        <begin position="173"/>
        <end position="211"/>
    </location>
</feature>
<dbReference type="AlphaFoldDB" id="A0A2T1LSY1"/>
<reference evidence="6 7" key="2">
    <citation type="submission" date="2018-03" db="EMBL/GenBank/DDBJ databases">
        <authorList>
            <person name="Keele B.F."/>
        </authorList>
    </citation>
    <scope>NUCLEOTIDE SEQUENCE [LARGE SCALE GENOMIC DNA]</scope>
    <source>
        <strain evidence="6 7">CCALA 016</strain>
    </source>
</reference>